<accession>A0A150NBW7</accession>
<dbReference type="PROSITE" id="PS51085">
    <property type="entry name" value="2FE2S_FER_2"/>
    <property type="match status" value="1"/>
</dbReference>
<evidence type="ECO:0000313" key="4">
    <source>
        <dbReference type="Proteomes" id="UP000075517"/>
    </source>
</evidence>
<comment type="caution">
    <text evidence="3">The sequence shown here is derived from an EMBL/GenBank/DDBJ whole genome shotgun (WGS) entry which is preliminary data.</text>
</comment>
<feature type="region of interest" description="Disordered" evidence="1">
    <location>
        <begin position="1"/>
        <end position="35"/>
    </location>
</feature>
<protein>
    <recommendedName>
        <fullName evidence="2">2Fe-2S ferredoxin-type domain-containing protein</fullName>
    </recommendedName>
</protein>
<dbReference type="PATRIC" id="fig|1422.14.peg.376"/>
<sequence>MDKTFTVGSLKPAVRPSERSISAAPPKPDGPSAVRPSVIQIEQKGKTFTVQPAPGVSLLDAALGQGVLLDHKCKKGTCGRCMVTVLAGAHLLAPKTRREREKTDQPAKRLACQAQIQ</sequence>
<organism evidence="3 4">
    <name type="scientific">Geobacillus stearothermophilus</name>
    <name type="common">Bacillus stearothermophilus</name>
    <dbReference type="NCBI Taxonomy" id="1422"/>
    <lineage>
        <taxon>Bacteria</taxon>
        <taxon>Bacillati</taxon>
        <taxon>Bacillota</taxon>
        <taxon>Bacilli</taxon>
        <taxon>Bacillales</taxon>
        <taxon>Anoxybacillaceae</taxon>
        <taxon>Geobacillus</taxon>
    </lineage>
</organism>
<dbReference type="GO" id="GO:0051536">
    <property type="term" value="F:iron-sulfur cluster binding"/>
    <property type="evidence" value="ECO:0007669"/>
    <property type="project" value="InterPro"/>
</dbReference>
<evidence type="ECO:0000256" key="1">
    <source>
        <dbReference type="SAM" id="MobiDB-lite"/>
    </source>
</evidence>
<dbReference type="Gene3D" id="3.10.20.30">
    <property type="match status" value="1"/>
</dbReference>
<dbReference type="AlphaFoldDB" id="A0A150NBW7"/>
<dbReference type="RefSeq" id="WP_049626477.1">
    <property type="nucleotide sequence ID" value="NZ_LDNU01000116.1"/>
</dbReference>
<reference evidence="3 4" key="1">
    <citation type="submission" date="2016-01" db="EMBL/GenBank/DDBJ databases">
        <title>Draft Genome Sequences of Seven Thermophilic Sporeformers Isolated from Foods.</title>
        <authorList>
            <person name="Berendsen E.M."/>
            <person name="Wells-Bennik M.H."/>
            <person name="Krawcyk A.O."/>
            <person name="De Jong A."/>
            <person name="Holsappel S."/>
            <person name="Eijlander R.T."/>
            <person name="Kuipers O.P."/>
        </authorList>
    </citation>
    <scope>NUCLEOTIDE SEQUENCE [LARGE SCALE GENOMIC DNA]</scope>
    <source>
        <strain evidence="3 4">B4114</strain>
    </source>
</reference>
<evidence type="ECO:0000313" key="3">
    <source>
        <dbReference type="EMBL" id="KYD34184.1"/>
    </source>
</evidence>
<dbReference type="Pfam" id="PF00111">
    <property type="entry name" value="Fer2"/>
    <property type="match status" value="1"/>
</dbReference>
<dbReference type="CDD" id="cd00207">
    <property type="entry name" value="fer2"/>
    <property type="match status" value="1"/>
</dbReference>
<feature type="domain" description="2Fe-2S ferredoxin-type" evidence="2">
    <location>
        <begin position="37"/>
        <end position="117"/>
    </location>
</feature>
<proteinExistence type="predicted"/>
<dbReference type="SUPFAM" id="SSF54292">
    <property type="entry name" value="2Fe-2S ferredoxin-like"/>
    <property type="match status" value="1"/>
</dbReference>
<feature type="compositionally biased region" description="Basic and acidic residues" evidence="1">
    <location>
        <begin position="96"/>
        <end position="107"/>
    </location>
</feature>
<dbReference type="InterPro" id="IPR036010">
    <property type="entry name" value="2Fe-2S_ferredoxin-like_sf"/>
</dbReference>
<dbReference type="InterPro" id="IPR012675">
    <property type="entry name" value="Beta-grasp_dom_sf"/>
</dbReference>
<feature type="region of interest" description="Disordered" evidence="1">
    <location>
        <begin position="96"/>
        <end position="117"/>
    </location>
</feature>
<gene>
    <name evidence="3" type="ORF">B4114_0752</name>
</gene>
<name>A0A150NBW7_GEOSE</name>
<evidence type="ECO:0000259" key="2">
    <source>
        <dbReference type="PROSITE" id="PS51085"/>
    </source>
</evidence>
<dbReference type="InterPro" id="IPR001041">
    <property type="entry name" value="2Fe-2S_ferredoxin-type"/>
</dbReference>
<dbReference type="Proteomes" id="UP000075517">
    <property type="component" value="Unassembled WGS sequence"/>
</dbReference>
<dbReference type="EMBL" id="LQYY01000058">
    <property type="protein sequence ID" value="KYD34184.1"/>
    <property type="molecule type" value="Genomic_DNA"/>
</dbReference>